<dbReference type="EMBL" id="MN739110">
    <property type="protein sequence ID" value="QHS89479.1"/>
    <property type="molecule type" value="Genomic_DNA"/>
</dbReference>
<proteinExistence type="predicted"/>
<protein>
    <submittedName>
        <fullName evidence="1">Uncharacterized protein</fullName>
    </submittedName>
</protein>
<evidence type="ECO:0000313" key="1">
    <source>
        <dbReference type="EMBL" id="QHS89479.1"/>
    </source>
</evidence>
<name>A0A6C0BD33_9ZZZZ</name>
<accession>A0A6C0BD33</accession>
<sequence length="97" mass="11166">MKEGAVPILVKMDYVYIVIENGDPYPLAYKKYEDAVASVKTRHKESLLRELQWIQENDHPGCNEVDVPESESGLSRLYIEKGIHIEIHKLPILGTFR</sequence>
<dbReference type="AlphaFoldDB" id="A0A6C0BD33"/>
<reference evidence="1" key="1">
    <citation type="journal article" date="2020" name="Nature">
        <title>Giant virus diversity and host interactions through global metagenomics.</title>
        <authorList>
            <person name="Schulz F."/>
            <person name="Roux S."/>
            <person name="Paez-Espino D."/>
            <person name="Jungbluth S."/>
            <person name="Walsh D.A."/>
            <person name="Denef V.J."/>
            <person name="McMahon K.D."/>
            <person name="Konstantinidis K.T."/>
            <person name="Eloe-Fadrosh E.A."/>
            <person name="Kyrpides N.C."/>
            <person name="Woyke T."/>
        </authorList>
    </citation>
    <scope>NUCLEOTIDE SEQUENCE</scope>
    <source>
        <strain evidence="1">GVMAG-M-3300010158-60</strain>
    </source>
</reference>
<organism evidence="1">
    <name type="scientific">viral metagenome</name>
    <dbReference type="NCBI Taxonomy" id="1070528"/>
    <lineage>
        <taxon>unclassified sequences</taxon>
        <taxon>metagenomes</taxon>
        <taxon>organismal metagenomes</taxon>
    </lineage>
</organism>